<protein>
    <recommendedName>
        <fullName evidence="4">Serine/threonine-protein kinase BSK1-like TPR repeats domain-containing protein</fullName>
    </recommendedName>
</protein>
<dbReference type="Gene3D" id="1.25.40.10">
    <property type="entry name" value="Tetratricopeptide repeat domain"/>
    <property type="match status" value="1"/>
</dbReference>
<dbReference type="SUPFAM" id="SSF48452">
    <property type="entry name" value="TPR-like"/>
    <property type="match status" value="1"/>
</dbReference>
<keyword evidence="2 3" id="KW-0802">TPR repeat</keyword>
<dbReference type="Pfam" id="PF25575">
    <property type="entry name" value="TPR_BSK1_C"/>
    <property type="match status" value="1"/>
</dbReference>
<dbReference type="InterPro" id="IPR011990">
    <property type="entry name" value="TPR-like_helical_dom_sf"/>
</dbReference>
<gene>
    <name evidence="5" type="ORF">IFM89_021310</name>
</gene>
<evidence type="ECO:0000256" key="1">
    <source>
        <dbReference type="ARBA" id="ARBA00022737"/>
    </source>
</evidence>
<feature type="non-terminal residue" evidence="5">
    <location>
        <position position="129"/>
    </location>
</feature>
<evidence type="ECO:0000313" key="6">
    <source>
        <dbReference type="Proteomes" id="UP000631114"/>
    </source>
</evidence>
<name>A0A835HVE3_9MAGN</name>
<dbReference type="InterPro" id="IPR019734">
    <property type="entry name" value="TPR_rpt"/>
</dbReference>
<feature type="domain" description="Serine/threonine-protein kinase BSK1-like TPR repeats" evidence="4">
    <location>
        <begin position="7"/>
        <end position="81"/>
    </location>
</feature>
<evidence type="ECO:0000313" key="5">
    <source>
        <dbReference type="EMBL" id="KAF9605984.1"/>
    </source>
</evidence>
<dbReference type="AlphaFoldDB" id="A0A835HVE3"/>
<dbReference type="Proteomes" id="UP000631114">
    <property type="component" value="Unassembled WGS sequence"/>
</dbReference>
<dbReference type="SMART" id="SM00028">
    <property type="entry name" value="TPR"/>
    <property type="match status" value="3"/>
</dbReference>
<keyword evidence="6" id="KW-1185">Reference proteome</keyword>
<evidence type="ECO:0000256" key="2">
    <source>
        <dbReference type="ARBA" id="ARBA00022803"/>
    </source>
</evidence>
<comment type="caution">
    <text evidence="5">The sequence shown here is derived from an EMBL/GenBank/DDBJ whole genome shotgun (WGS) entry which is preliminary data.</text>
</comment>
<dbReference type="EMBL" id="JADFTS010000005">
    <property type="protein sequence ID" value="KAF9605984.1"/>
    <property type="molecule type" value="Genomic_DNA"/>
</dbReference>
<dbReference type="OrthoDB" id="412869at2759"/>
<dbReference type="PROSITE" id="PS50005">
    <property type="entry name" value="TPR"/>
    <property type="match status" value="1"/>
</dbReference>
<dbReference type="PANTHER" id="PTHR22904">
    <property type="entry name" value="TPR REPEAT CONTAINING PROTEIN"/>
    <property type="match status" value="1"/>
</dbReference>
<keyword evidence="1" id="KW-0677">Repeat</keyword>
<proteinExistence type="predicted"/>
<dbReference type="InterPro" id="IPR058209">
    <property type="entry name" value="TPR_BSK1_C"/>
</dbReference>
<dbReference type="GO" id="GO:0051879">
    <property type="term" value="F:Hsp90 protein binding"/>
    <property type="evidence" value="ECO:0007669"/>
    <property type="project" value="TreeGrafter"/>
</dbReference>
<evidence type="ECO:0000256" key="3">
    <source>
        <dbReference type="PROSITE-ProRule" id="PRU00339"/>
    </source>
</evidence>
<feature type="repeat" description="TPR" evidence="3">
    <location>
        <begin position="77"/>
        <end position="110"/>
    </location>
</feature>
<reference evidence="5 6" key="1">
    <citation type="submission" date="2020-10" db="EMBL/GenBank/DDBJ databases">
        <title>The Coptis chinensis genome and diversification of protoberbering-type alkaloids.</title>
        <authorList>
            <person name="Wang B."/>
            <person name="Shu S."/>
            <person name="Song C."/>
            <person name="Liu Y."/>
        </authorList>
    </citation>
    <scope>NUCLEOTIDE SEQUENCE [LARGE SCALE GENOMIC DNA]</scope>
    <source>
        <strain evidence="5">HL-2020</strain>
        <tissue evidence="5">Leaf</tissue>
    </source>
</reference>
<sequence length="129" mass="14638">WELVVVEKVAEAKSKGEDAFRKNDYFAATFWYTKALFKDPLNATLLSNRSLCYARQKNGNRALEDAMECVMLKPDWPKAHYRAGVAWSILEKFDAAALEFAAALQLDPGNQDLRNAFQEARMKSTTATR</sequence>
<dbReference type="PANTHER" id="PTHR22904:SF523">
    <property type="entry name" value="STRESS-INDUCED-PHOSPHOPROTEIN 1"/>
    <property type="match status" value="1"/>
</dbReference>
<evidence type="ECO:0000259" key="4">
    <source>
        <dbReference type="Pfam" id="PF25575"/>
    </source>
</evidence>
<accession>A0A835HVE3</accession>
<organism evidence="5 6">
    <name type="scientific">Coptis chinensis</name>
    <dbReference type="NCBI Taxonomy" id="261450"/>
    <lineage>
        <taxon>Eukaryota</taxon>
        <taxon>Viridiplantae</taxon>
        <taxon>Streptophyta</taxon>
        <taxon>Embryophyta</taxon>
        <taxon>Tracheophyta</taxon>
        <taxon>Spermatophyta</taxon>
        <taxon>Magnoliopsida</taxon>
        <taxon>Ranunculales</taxon>
        <taxon>Ranunculaceae</taxon>
        <taxon>Coptidoideae</taxon>
        <taxon>Coptis</taxon>
    </lineage>
</organism>